<dbReference type="AlphaFoldDB" id="A0A3P3WH58"/>
<dbReference type="Gene3D" id="2.60.40.10">
    <property type="entry name" value="Immunoglobulins"/>
    <property type="match status" value="3"/>
</dbReference>
<protein>
    <submittedName>
        <fullName evidence="2">PKD domain-containing protein</fullName>
    </submittedName>
</protein>
<dbReference type="Proteomes" id="UP000271937">
    <property type="component" value="Unassembled WGS sequence"/>
</dbReference>
<keyword evidence="3" id="KW-1185">Reference proteome</keyword>
<dbReference type="SMART" id="SM00089">
    <property type="entry name" value="PKD"/>
    <property type="match status" value="1"/>
</dbReference>
<comment type="caution">
    <text evidence="2">The sequence shown here is derived from an EMBL/GenBank/DDBJ whole genome shotgun (WGS) entry which is preliminary data.</text>
</comment>
<proteinExistence type="predicted"/>
<dbReference type="Gene3D" id="2.60.40.740">
    <property type="match status" value="2"/>
</dbReference>
<dbReference type="OrthoDB" id="7794186at2"/>
<dbReference type="InterPro" id="IPR025667">
    <property type="entry name" value="SprB_repeat"/>
</dbReference>
<dbReference type="InterPro" id="IPR013783">
    <property type="entry name" value="Ig-like_fold"/>
</dbReference>
<accession>A0A3P3WH58</accession>
<feature type="domain" description="PKD" evidence="1">
    <location>
        <begin position="795"/>
        <end position="844"/>
    </location>
</feature>
<dbReference type="InterPro" id="IPR045828">
    <property type="entry name" value="PKD_Bacteroidetes"/>
</dbReference>
<dbReference type="Gene3D" id="2.60.40.2700">
    <property type="match status" value="1"/>
</dbReference>
<name>A0A3P3WH58_9FLAO</name>
<dbReference type="Pfam" id="PF13573">
    <property type="entry name" value="SprB"/>
    <property type="match status" value="5"/>
</dbReference>
<evidence type="ECO:0000259" key="1">
    <source>
        <dbReference type="PROSITE" id="PS50093"/>
    </source>
</evidence>
<dbReference type="Pfam" id="PF19406">
    <property type="entry name" value="PKD_5"/>
    <property type="match status" value="1"/>
</dbReference>
<dbReference type="PROSITE" id="PS50093">
    <property type="entry name" value="PKD"/>
    <property type="match status" value="1"/>
</dbReference>
<evidence type="ECO:0000313" key="3">
    <source>
        <dbReference type="Proteomes" id="UP000271937"/>
    </source>
</evidence>
<dbReference type="CDD" id="cd00146">
    <property type="entry name" value="PKD"/>
    <property type="match status" value="1"/>
</dbReference>
<dbReference type="InterPro" id="IPR000601">
    <property type="entry name" value="PKD_dom"/>
</dbReference>
<reference evidence="2 3" key="1">
    <citation type="submission" date="2018-11" db="EMBL/GenBank/DDBJ databases">
        <title>Flavobacterium sp. nov., YIM 102600 draft genome.</title>
        <authorList>
            <person name="Li G."/>
            <person name="Jiang Y."/>
        </authorList>
    </citation>
    <scope>NUCLEOTIDE SEQUENCE [LARGE SCALE GENOMIC DNA]</scope>
    <source>
        <strain evidence="2 3">YIM 102600</strain>
    </source>
</reference>
<dbReference type="EMBL" id="RQVR01000004">
    <property type="protein sequence ID" value="RRJ93049.1"/>
    <property type="molecule type" value="Genomic_DNA"/>
</dbReference>
<dbReference type="InterPro" id="IPR022409">
    <property type="entry name" value="PKD/Chitinase_dom"/>
</dbReference>
<dbReference type="Pfam" id="PF18911">
    <property type="entry name" value="PKD_4"/>
    <property type="match status" value="1"/>
</dbReference>
<gene>
    <name evidence="2" type="ORF">EG849_05535</name>
</gene>
<sequence>MITQASGSGCNVTSNTASIIINPSPTINAQPLSNSYCLNQVASNLSVTYANGTGTPTYQWYSNSINDNTTGTAINDATNATYVPPTNTVGTIYYYSSITFSSLSGGCEIITSNTALITVNPFPIVVAETATICSNNSFAIIPLNGNGNSIPSGTTYTWTLPVVNSVGTISGFSAQSTPQTEISQNLLNNTTNPATVTYTVTPTSGVCTGDSFTVIITVNPAIDPNIMVTNNTCFGVSNASIATNISGGIAPYIITWTGPNGFTSTASTISNLEPGNYTILIEDAGNCPFTNSYTITQPDDILISVISQNNSSCFQSNNGAIDISVSGGTGAYSYIWTKNNSPFSTTQDLENLSPGDYIVNVTDENNCGPKTLSFTITEPPLLVISVLNQTNIYCFGASTGIINVEVIGGTIATDYNFSWTGPNGFTSADQNLTGLLAGTYHLIVTDDNGCQKTTAVTLTESTPIILTYTTTVITCYGANDASFNATISGGNAPYQFTWSNLSTVLNQNNLAAGNYTITITDNLGCVKSETINIPEAPIFMVNPIVRNITCFGANNGNIQLNLIGGIAPVTLTWNDGSTAGLTRNNLPPGTYTATISDGTPCHIVRTFTIVEPQLLLASANIINPTDCNDGSSGAIDLIVSGGTPPFAYSWSNGSNTQDLNNVVAGNYSVTVTDSNGCTTSAQFSLTRPQPLSINVTTETNFNCDLKEVTQNFVAQASGGVPPYQYYWASGNVSGPNNEIMTTDLNGTVILTVEDYIGCTQIYTVEVNNIEIGDIAFEPISIGSTSYGMYAIEDPIQFNSTITGDYESFFWDFGDGTTSTELNPIHTYLIPKDYVATLTVTYPFGCVYKFVVTLSVEKGYVLVVPTAFTPNNDGLNEAFRPVTRNLKNVTLDIYDSWGSLIYSEKGDVIKGWDAKIKGFNAENGNYYGKVSGETFYGTFVYDNQTFVLIK</sequence>
<dbReference type="Pfam" id="PF13585">
    <property type="entry name" value="CHU_C"/>
    <property type="match status" value="1"/>
</dbReference>
<evidence type="ECO:0000313" key="2">
    <source>
        <dbReference type="EMBL" id="RRJ93049.1"/>
    </source>
</evidence>
<organism evidence="2 3">
    <name type="scientific">Flavobacterium macacae</name>
    <dbReference type="NCBI Taxonomy" id="2488993"/>
    <lineage>
        <taxon>Bacteria</taxon>
        <taxon>Pseudomonadati</taxon>
        <taxon>Bacteroidota</taxon>
        <taxon>Flavobacteriia</taxon>
        <taxon>Flavobacteriales</taxon>
        <taxon>Flavobacteriaceae</taxon>
        <taxon>Flavobacterium</taxon>
    </lineage>
</organism>
<dbReference type="SUPFAM" id="SSF49299">
    <property type="entry name" value="PKD domain"/>
    <property type="match status" value="1"/>
</dbReference>
<dbReference type="InterPro" id="IPR035986">
    <property type="entry name" value="PKD_dom_sf"/>
</dbReference>